<dbReference type="FunFam" id="1.25.40.10:FF:000280">
    <property type="entry name" value="Pentatricopeptide repeat-containing protein"/>
    <property type="match status" value="1"/>
</dbReference>
<dbReference type="EMBL" id="JABCRI010000023">
    <property type="protein sequence ID" value="KAF8378100.1"/>
    <property type="molecule type" value="Genomic_DNA"/>
</dbReference>
<dbReference type="Pfam" id="PF20431">
    <property type="entry name" value="E_motif"/>
    <property type="match status" value="1"/>
</dbReference>
<dbReference type="FunFam" id="1.25.40.10:FF:000073">
    <property type="entry name" value="Pentatricopeptide repeat-containing protein chloroplastic"/>
    <property type="match status" value="1"/>
</dbReference>
<dbReference type="GO" id="GO:0009451">
    <property type="term" value="P:RNA modification"/>
    <property type="evidence" value="ECO:0007669"/>
    <property type="project" value="InterPro"/>
</dbReference>
<dbReference type="Gene3D" id="1.25.40.10">
    <property type="entry name" value="Tetratricopeptide repeat domain"/>
    <property type="match status" value="5"/>
</dbReference>
<dbReference type="OMA" id="GFHTADQ"/>
<dbReference type="InterPro" id="IPR046960">
    <property type="entry name" value="PPR_At4g14850-like_plant"/>
</dbReference>
<dbReference type="Pfam" id="PF13041">
    <property type="entry name" value="PPR_2"/>
    <property type="match status" value="3"/>
</dbReference>
<evidence type="ECO:0000256" key="2">
    <source>
        <dbReference type="PROSITE-ProRule" id="PRU00708"/>
    </source>
</evidence>
<dbReference type="PROSITE" id="PS51375">
    <property type="entry name" value="PPR"/>
    <property type="match status" value="6"/>
</dbReference>
<feature type="repeat" description="PPR" evidence="2">
    <location>
        <begin position="102"/>
        <end position="136"/>
    </location>
</feature>
<sequence length="799" mass="89347">MHRLGLGGNGWYLISCRRSPNNLFFSYSSLSSRPNTSSIASYDHLLHSCNSLNSLKQIHSSLSTSGFIKQSPHLGAQIIIKYSQFSDPLSARSLFDAIHGLNSFLWNTMIRAYTNAHHSSETLQLYALMRRTGVGPDNYTFPFVLKACASRSLLFQGKLAHGDALRCGFESDMFVEAALVDMYAKCGQTDDGRAVFDRMTKRDLVCWTAMITAYEQALRPKESLVLFHHMQQERLCPDSITTVSIASAVAQLGDAKSARSVHAHVLRNRFLEDVFVTNSLLDAYAKCGNVDDARLLFDQMKERDGISWNSMLSGYAQNGRASEALLLFNQMQVYGANPNPVTALILVSACAYLGSLHLGKELHSFIINSRMAIDTALRNAIIDMYAKCGDLESAVQMFNNSSPSERNISSWNVMISGYGMHGLGKEALELLSRMQEEGIEPNHITFTSLLSSCSHAGLVDEGRKCFSDMIKLSVTPELKHYACMVDMLGRAGLLCEAFNLIKEMPSEPNDGVWGALLLACRIHGNTELGELAAKNLFQLEPEHAGYYVLMSNIYAASSKWQEVGKLRRDMKSRGLRKPAAFSVVEFGKEVHGFHTADQTHRQFREVYRKVESLVVEIKMVGYMPDRSCILHDVEEEDKEHILNYHSEKLAVAFGIMKIDPGMTILVTKNLRMCDDCHSAFKFISYIYHRKIIVRDANRFHHFQGGSCSCKDYCHPELKTGKAIYKTSIKKSDHLGQVIAQTYSDWGELDKRALLLLDIKLVGLEESSVIPVKALKDKGPLSSKIGILEQKGINLKIYSK</sequence>
<dbReference type="PANTHER" id="PTHR47926">
    <property type="entry name" value="PENTATRICOPEPTIDE REPEAT-CONTAINING PROTEIN"/>
    <property type="match status" value="1"/>
</dbReference>
<feature type="repeat" description="PPR" evidence="2">
    <location>
        <begin position="273"/>
        <end position="303"/>
    </location>
</feature>
<accession>A0A835CZR1</accession>
<keyword evidence="1" id="KW-0677">Repeat</keyword>
<dbReference type="InterPro" id="IPR032867">
    <property type="entry name" value="DYW_dom"/>
</dbReference>
<feature type="domain" description="DYW" evidence="3">
    <location>
        <begin position="621"/>
        <end position="712"/>
    </location>
</feature>
<dbReference type="InterPro" id="IPR046848">
    <property type="entry name" value="E_motif"/>
</dbReference>
<dbReference type="AlphaFoldDB" id="A0A835CZR1"/>
<dbReference type="NCBIfam" id="TIGR00756">
    <property type="entry name" value="PPR"/>
    <property type="match status" value="7"/>
</dbReference>
<proteinExistence type="predicted"/>
<comment type="caution">
    <text evidence="4">The sequence shown here is derived from an EMBL/GenBank/DDBJ whole genome shotgun (WGS) entry which is preliminary data.</text>
</comment>
<gene>
    <name evidence="4" type="ORF">HHK36_029436</name>
</gene>
<dbReference type="PANTHER" id="PTHR47926:SF500">
    <property type="entry name" value="REPEAT-CONTAINING PROTEIN, PUTATIVE-RELATED"/>
    <property type="match status" value="1"/>
</dbReference>
<dbReference type="OrthoDB" id="185373at2759"/>
<organism evidence="4 5">
    <name type="scientific">Tetracentron sinense</name>
    <name type="common">Spur-leaf</name>
    <dbReference type="NCBI Taxonomy" id="13715"/>
    <lineage>
        <taxon>Eukaryota</taxon>
        <taxon>Viridiplantae</taxon>
        <taxon>Streptophyta</taxon>
        <taxon>Embryophyta</taxon>
        <taxon>Tracheophyta</taxon>
        <taxon>Spermatophyta</taxon>
        <taxon>Magnoliopsida</taxon>
        <taxon>Trochodendrales</taxon>
        <taxon>Trochodendraceae</taxon>
        <taxon>Tetracentron</taxon>
    </lineage>
</organism>
<dbReference type="GO" id="GO:0003723">
    <property type="term" value="F:RNA binding"/>
    <property type="evidence" value="ECO:0007669"/>
    <property type="project" value="InterPro"/>
</dbReference>
<dbReference type="Proteomes" id="UP000655225">
    <property type="component" value="Unassembled WGS sequence"/>
</dbReference>
<dbReference type="GO" id="GO:0008270">
    <property type="term" value="F:zinc ion binding"/>
    <property type="evidence" value="ECO:0007669"/>
    <property type="project" value="InterPro"/>
</dbReference>
<evidence type="ECO:0000313" key="5">
    <source>
        <dbReference type="Proteomes" id="UP000655225"/>
    </source>
</evidence>
<protein>
    <recommendedName>
        <fullName evidence="3">DYW domain-containing protein</fullName>
    </recommendedName>
</protein>
<dbReference type="FunFam" id="1.25.40.10:FF:000144">
    <property type="entry name" value="Pentatricopeptide repeat-containing protein, mitochondrial"/>
    <property type="match status" value="1"/>
</dbReference>
<feature type="repeat" description="PPR" evidence="2">
    <location>
        <begin position="442"/>
        <end position="476"/>
    </location>
</feature>
<feature type="repeat" description="PPR" evidence="2">
    <location>
        <begin position="203"/>
        <end position="237"/>
    </location>
</feature>
<dbReference type="Pfam" id="PF01535">
    <property type="entry name" value="PPR"/>
    <property type="match status" value="5"/>
</dbReference>
<dbReference type="FunFam" id="1.25.40.10:FF:000968">
    <property type="entry name" value="Pentatricopeptide repeat-containing protein, mitochondrial"/>
    <property type="match status" value="1"/>
</dbReference>
<dbReference type="InterPro" id="IPR011990">
    <property type="entry name" value="TPR-like_helical_dom_sf"/>
</dbReference>
<evidence type="ECO:0000256" key="1">
    <source>
        <dbReference type="ARBA" id="ARBA00022737"/>
    </source>
</evidence>
<evidence type="ECO:0000259" key="3">
    <source>
        <dbReference type="Pfam" id="PF14432"/>
    </source>
</evidence>
<keyword evidence="5" id="KW-1185">Reference proteome</keyword>
<dbReference type="InterPro" id="IPR002885">
    <property type="entry name" value="PPR_rpt"/>
</dbReference>
<dbReference type="Pfam" id="PF14432">
    <property type="entry name" value="DYW_deaminase"/>
    <property type="match status" value="1"/>
</dbReference>
<reference evidence="4 5" key="1">
    <citation type="submission" date="2020-04" db="EMBL/GenBank/DDBJ databases">
        <title>Plant Genome Project.</title>
        <authorList>
            <person name="Zhang R.-G."/>
        </authorList>
    </citation>
    <scope>NUCLEOTIDE SEQUENCE [LARGE SCALE GENOMIC DNA]</scope>
    <source>
        <strain evidence="4">YNK0</strain>
        <tissue evidence="4">Leaf</tissue>
    </source>
</reference>
<feature type="repeat" description="PPR" evidence="2">
    <location>
        <begin position="304"/>
        <end position="338"/>
    </location>
</feature>
<evidence type="ECO:0000313" key="4">
    <source>
        <dbReference type="EMBL" id="KAF8378100.1"/>
    </source>
</evidence>
<name>A0A835CZR1_TETSI</name>
<feature type="repeat" description="PPR" evidence="2">
    <location>
        <begin position="407"/>
        <end position="441"/>
    </location>
</feature>